<evidence type="ECO:0008006" key="4">
    <source>
        <dbReference type="Google" id="ProtNLM"/>
    </source>
</evidence>
<keyword evidence="1" id="KW-0472">Membrane</keyword>
<feature type="transmembrane region" description="Helical" evidence="1">
    <location>
        <begin position="12"/>
        <end position="31"/>
    </location>
</feature>
<sequence>MEITTNEKSRLVKIVVVLLILLSVYFAVMTVSEMKNYRYIGGGTSASNVISFDGKGEVMASPDLATVSFTIRETSKEMKDAQTKVTTKETAVLDFLDKSEIAKKDIKTESYSSYPKYDYGTPCYYGSMMPCRQDTPKIIGYEVSEYVSVKIHDLAKVGEIVKGVGVVGISEITGPNFSVENEDELKAEARKMAIDEAKAKAKTLSKDLGVRLVRIVSFSENGNGYYPMAYATKGMMDSVVSAPTPTPELPTGENKITSNVTITYEIR</sequence>
<reference evidence="2 3" key="1">
    <citation type="journal article" date="2016" name="Nat. Commun.">
        <title>Thousands of microbial genomes shed light on interconnected biogeochemical processes in an aquifer system.</title>
        <authorList>
            <person name="Anantharaman K."/>
            <person name="Brown C.T."/>
            <person name="Hug L.A."/>
            <person name="Sharon I."/>
            <person name="Castelle C.J."/>
            <person name="Probst A.J."/>
            <person name="Thomas B.C."/>
            <person name="Singh A."/>
            <person name="Wilkins M.J."/>
            <person name="Karaoz U."/>
            <person name="Brodie E.L."/>
            <person name="Williams K.H."/>
            <person name="Hubbard S.S."/>
            <person name="Banfield J.F."/>
        </authorList>
    </citation>
    <scope>NUCLEOTIDE SEQUENCE [LARGE SCALE GENOMIC DNA]</scope>
</reference>
<gene>
    <name evidence="2" type="ORF">A2121_00305</name>
</gene>
<evidence type="ECO:0000313" key="3">
    <source>
        <dbReference type="Proteomes" id="UP000176484"/>
    </source>
</evidence>
<name>A0A1F6TPP6_9BACT</name>
<dbReference type="EMBL" id="MFTD01000004">
    <property type="protein sequence ID" value="OGI47072.1"/>
    <property type="molecule type" value="Genomic_DNA"/>
</dbReference>
<protein>
    <recommendedName>
        <fullName evidence="4">26 kDa periplasmic immunogenic protein</fullName>
    </recommendedName>
</protein>
<dbReference type="PANTHER" id="PTHR34387:SF2">
    <property type="entry name" value="SLR1258 PROTEIN"/>
    <property type="match status" value="1"/>
</dbReference>
<dbReference type="InterPro" id="IPR007497">
    <property type="entry name" value="SIMPL/DUF541"/>
</dbReference>
<dbReference type="PANTHER" id="PTHR34387">
    <property type="entry name" value="SLR1258 PROTEIN"/>
    <property type="match status" value="1"/>
</dbReference>
<dbReference type="Proteomes" id="UP000176484">
    <property type="component" value="Unassembled WGS sequence"/>
</dbReference>
<keyword evidence="1" id="KW-0812">Transmembrane</keyword>
<comment type="caution">
    <text evidence="2">The sequence shown here is derived from an EMBL/GenBank/DDBJ whole genome shotgun (WGS) entry which is preliminary data.</text>
</comment>
<dbReference type="Gene3D" id="3.30.110.170">
    <property type="entry name" value="Protein of unknown function (DUF541), domain 1"/>
    <property type="match status" value="1"/>
</dbReference>
<evidence type="ECO:0000313" key="2">
    <source>
        <dbReference type="EMBL" id="OGI47072.1"/>
    </source>
</evidence>
<organism evidence="2 3">
    <name type="scientific">Candidatus Nomurabacteria bacterium GWB1_40_6</name>
    <dbReference type="NCBI Taxonomy" id="1801727"/>
    <lineage>
        <taxon>Bacteria</taxon>
        <taxon>Candidatus Nomuraibacteriota</taxon>
    </lineage>
</organism>
<proteinExistence type="predicted"/>
<dbReference type="AlphaFoldDB" id="A0A1F6TPP6"/>
<evidence type="ECO:0000256" key="1">
    <source>
        <dbReference type="SAM" id="Phobius"/>
    </source>
</evidence>
<dbReference type="Pfam" id="PF04402">
    <property type="entry name" value="SIMPL"/>
    <property type="match status" value="1"/>
</dbReference>
<keyword evidence="1" id="KW-1133">Transmembrane helix</keyword>
<dbReference type="GO" id="GO:0006974">
    <property type="term" value="P:DNA damage response"/>
    <property type="evidence" value="ECO:0007669"/>
    <property type="project" value="TreeGrafter"/>
</dbReference>
<dbReference type="Gene3D" id="3.30.70.2970">
    <property type="entry name" value="Protein of unknown function (DUF541), domain 2"/>
    <property type="match status" value="1"/>
</dbReference>
<dbReference type="InterPro" id="IPR052022">
    <property type="entry name" value="26kDa_periplasmic_antigen"/>
</dbReference>
<accession>A0A1F6TPP6</accession>